<evidence type="ECO:0000256" key="3">
    <source>
        <dbReference type="ARBA" id="ARBA00022989"/>
    </source>
</evidence>
<organism evidence="6 7">
    <name type="scientific">Haloechinothrix salitolerans</name>
    <dbReference type="NCBI Taxonomy" id="926830"/>
    <lineage>
        <taxon>Bacteria</taxon>
        <taxon>Bacillati</taxon>
        <taxon>Actinomycetota</taxon>
        <taxon>Actinomycetes</taxon>
        <taxon>Pseudonocardiales</taxon>
        <taxon>Pseudonocardiaceae</taxon>
        <taxon>Haloechinothrix</taxon>
    </lineage>
</organism>
<dbReference type="InterPro" id="IPR009078">
    <property type="entry name" value="Ferritin-like_SF"/>
</dbReference>
<feature type="transmembrane region" description="Helical" evidence="5">
    <location>
        <begin position="360"/>
        <end position="381"/>
    </location>
</feature>
<gene>
    <name evidence="6" type="ORF">ACFQGD_17755</name>
</gene>
<feature type="transmembrane region" description="Helical" evidence="5">
    <location>
        <begin position="302"/>
        <end position="320"/>
    </location>
</feature>
<proteinExistence type="predicted"/>
<evidence type="ECO:0000256" key="1">
    <source>
        <dbReference type="ARBA" id="ARBA00004127"/>
    </source>
</evidence>
<keyword evidence="3 5" id="KW-1133">Transmembrane helix</keyword>
<dbReference type="PANTHER" id="PTHR31851">
    <property type="entry name" value="FE(2+)/MN(2+) TRANSPORTER PCL1"/>
    <property type="match status" value="1"/>
</dbReference>
<reference evidence="7" key="1">
    <citation type="journal article" date="2019" name="Int. J. Syst. Evol. Microbiol.">
        <title>The Global Catalogue of Microorganisms (GCM) 10K type strain sequencing project: providing services to taxonomists for standard genome sequencing and annotation.</title>
        <authorList>
            <consortium name="The Broad Institute Genomics Platform"/>
            <consortium name="The Broad Institute Genome Sequencing Center for Infectious Disease"/>
            <person name="Wu L."/>
            <person name="Ma J."/>
        </authorList>
    </citation>
    <scope>NUCLEOTIDE SEQUENCE [LARGE SCALE GENOMIC DNA]</scope>
    <source>
        <strain evidence="7">KCTC 32255</strain>
    </source>
</reference>
<dbReference type="SUPFAM" id="SSF47240">
    <property type="entry name" value="Ferritin-like"/>
    <property type="match status" value="1"/>
</dbReference>
<keyword evidence="7" id="KW-1185">Reference proteome</keyword>
<evidence type="ECO:0000256" key="5">
    <source>
        <dbReference type="SAM" id="Phobius"/>
    </source>
</evidence>
<sequence>MAEVRLLAGRFRIVGRAALVSAEQQLGTSAELSPKTVRRWRRFRADEHEQARAYRELASRRGGEEREILLGLAAAEERHAAYWERLLGDQADPPRRGTVRMRLLASLARRFGWVFVLALAQHAETRTRYKHEAGVSRTIAADDRIHAEVVRGLAARGRAQLSGTLRAAVFGANDGAVSNMALVLGVIGGGASAQTVVLTGLAGLMAGALSMAAGEYVSVSSQREILAASTPDDTTKQIVADLDVDVNELALVYRARGMSTAEADDRARRVLRHEPVGAAMADVTDDSADVVGSGVRAASASFAFFCIGAVIPVLAFLFGMEGVMAVVVAGALTGSALLLTGAAVGVLSGVSPLRRALRQLIIGAAAAAVTYLLGLAVGATIT</sequence>
<comment type="subcellular location">
    <subcellularLocation>
        <location evidence="1">Endomembrane system</location>
        <topology evidence="1">Multi-pass membrane protein</topology>
    </subcellularLocation>
</comment>
<name>A0ABW2C105_9PSEU</name>
<keyword evidence="2 5" id="KW-0812">Transmembrane</keyword>
<dbReference type="Pfam" id="PF01988">
    <property type="entry name" value="VIT1"/>
    <property type="match status" value="1"/>
</dbReference>
<keyword evidence="4 5" id="KW-0472">Membrane</keyword>
<evidence type="ECO:0000256" key="4">
    <source>
        <dbReference type="ARBA" id="ARBA00023136"/>
    </source>
</evidence>
<protein>
    <submittedName>
        <fullName evidence="6">VIT1/CCC1 family protein</fullName>
    </submittedName>
</protein>
<evidence type="ECO:0000256" key="2">
    <source>
        <dbReference type="ARBA" id="ARBA00022692"/>
    </source>
</evidence>
<comment type="caution">
    <text evidence="6">The sequence shown here is derived from an EMBL/GenBank/DDBJ whole genome shotgun (WGS) entry which is preliminary data.</text>
</comment>
<dbReference type="EMBL" id="JBHSXX010000001">
    <property type="protein sequence ID" value="MFC6868992.1"/>
    <property type="molecule type" value="Genomic_DNA"/>
</dbReference>
<dbReference type="InterPro" id="IPR039376">
    <property type="entry name" value="Ferritin_CCC1_N"/>
</dbReference>
<accession>A0ABW2C105</accession>
<dbReference type="RefSeq" id="WP_345402986.1">
    <property type="nucleotide sequence ID" value="NZ_BAABLA010000113.1"/>
</dbReference>
<dbReference type="Proteomes" id="UP001596337">
    <property type="component" value="Unassembled WGS sequence"/>
</dbReference>
<dbReference type="CDD" id="cd01044">
    <property type="entry name" value="Ferritin_CCC1_N"/>
    <property type="match status" value="1"/>
</dbReference>
<dbReference type="InterPro" id="IPR008217">
    <property type="entry name" value="Ccc1_fam"/>
</dbReference>
<evidence type="ECO:0000313" key="7">
    <source>
        <dbReference type="Proteomes" id="UP001596337"/>
    </source>
</evidence>
<evidence type="ECO:0000313" key="6">
    <source>
        <dbReference type="EMBL" id="MFC6868992.1"/>
    </source>
</evidence>
<feature type="transmembrane region" description="Helical" evidence="5">
    <location>
        <begin position="326"/>
        <end position="348"/>
    </location>
</feature>